<proteinExistence type="predicted"/>
<name>A0A151WI98_9HYME</name>
<dbReference type="AlphaFoldDB" id="A0A151WI98"/>
<evidence type="ECO:0000313" key="2">
    <source>
        <dbReference type="EMBL" id="KYQ47455.1"/>
    </source>
</evidence>
<accession>A0A151WI98</accession>
<protein>
    <submittedName>
        <fullName evidence="2">Uncharacterized protein</fullName>
    </submittedName>
</protein>
<gene>
    <name evidence="2" type="ORF">ALC60_13576</name>
</gene>
<sequence length="176" mass="19564">MRRHDSARVVTPRVGCKSPRDRSPQSATVRSDTTKNHGAAFRPDIFQLHVNMIGGGRSCKSPPRRCSQHAHHTCIHVYTYVPPTHIRQPAAVSMPFLAPSTNVACLFLFYARSEKKKKKNSTPGIRLTDTLDGRTLGIPFDDTKLAAGKMYRDDTMNSIVPLSSLGHLALSSRKKR</sequence>
<keyword evidence="3" id="KW-1185">Reference proteome</keyword>
<dbReference type="EMBL" id="KQ983106">
    <property type="protein sequence ID" value="KYQ47455.1"/>
    <property type="molecule type" value="Genomic_DNA"/>
</dbReference>
<organism evidence="2 3">
    <name type="scientific">Mycetomoellerius zeteki</name>
    <dbReference type="NCBI Taxonomy" id="64791"/>
    <lineage>
        <taxon>Eukaryota</taxon>
        <taxon>Metazoa</taxon>
        <taxon>Ecdysozoa</taxon>
        <taxon>Arthropoda</taxon>
        <taxon>Hexapoda</taxon>
        <taxon>Insecta</taxon>
        <taxon>Pterygota</taxon>
        <taxon>Neoptera</taxon>
        <taxon>Endopterygota</taxon>
        <taxon>Hymenoptera</taxon>
        <taxon>Apocrita</taxon>
        <taxon>Aculeata</taxon>
        <taxon>Formicoidea</taxon>
        <taxon>Formicidae</taxon>
        <taxon>Myrmicinae</taxon>
        <taxon>Mycetomoellerius</taxon>
    </lineage>
</organism>
<reference evidence="2 3" key="1">
    <citation type="submission" date="2015-09" db="EMBL/GenBank/DDBJ databases">
        <title>Trachymyrmex zeteki WGS genome.</title>
        <authorList>
            <person name="Nygaard S."/>
            <person name="Hu H."/>
            <person name="Boomsma J."/>
            <person name="Zhang G."/>
        </authorList>
    </citation>
    <scope>NUCLEOTIDE SEQUENCE [LARGE SCALE GENOMIC DNA]</scope>
    <source>
        <strain evidence="2">Tzet28-1</strain>
        <tissue evidence="2">Whole body</tissue>
    </source>
</reference>
<evidence type="ECO:0000313" key="3">
    <source>
        <dbReference type="Proteomes" id="UP000075809"/>
    </source>
</evidence>
<dbReference type="Proteomes" id="UP000075809">
    <property type="component" value="Unassembled WGS sequence"/>
</dbReference>
<feature type="region of interest" description="Disordered" evidence="1">
    <location>
        <begin position="1"/>
        <end position="38"/>
    </location>
</feature>
<evidence type="ECO:0000256" key="1">
    <source>
        <dbReference type="SAM" id="MobiDB-lite"/>
    </source>
</evidence>